<comment type="subcellular location">
    <subcellularLocation>
        <location evidence="1">Membrane</location>
        <topology evidence="1">Multi-pass membrane protein</topology>
    </subcellularLocation>
</comment>
<proteinExistence type="inferred from homology"/>
<sequence>MNRILRRFAATKLMRQFLLSANTTMCVTQLSFGDFLQQYIHGDIEAKGWDMARSARLGGAGFVIGPMMTIWYRFLDGFYVGRRWRLVLKKTLVDACTNPVYSSTIITVCGLLEGKTFFDAFAEYTSKMFYILKVDLSIWPICQLISFRFVPPQLRVFYINVVYLFYCIIISFIKHNKKEEIEKHFQLLINLYEKRRVRIGDFR</sequence>
<comment type="caution">
    <text evidence="7">The sequence shown here is derived from an EMBL/GenBank/DDBJ whole genome shotgun (WGS) entry which is preliminary data.</text>
</comment>
<feature type="transmembrane region" description="Helical" evidence="6">
    <location>
        <begin position="156"/>
        <end position="173"/>
    </location>
</feature>
<keyword evidence="4 6" id="KW-1133">Transmembrane helix</keyword>
<gene>
    <name evidence="7" type="primary">Necator_chrV.g20397</name>
    <name evidence="7" type="ORF">RB195_015604</name>
</gene>
<organism evidence="7 8">
    <name type="scientific">Necator americanus</name>
    <name type="common">Human hookworm</name>
    <dbReference type="NCBI Taxonomy" id="51031"/>
    <lineage>
        <taxon>Eukaryota</taxon>
        <taxon>Metazoa</taxon>
        <taxon>Ecdysozoa</taxon>
        <taxon>Nematoda</taxon>
        <taxon>Chromadorea</taxon>
        <taxon>Rhabditida</taxon>
        <taxon>Rhabditina</taxon>
        <taxon>Rhabditomorpha</taxon>
        <taxon>Strongyloidea</taxon>
        <taxon>Ancylostomatidae</taxon>
        <taxon>Bunostominae</taxon>
        <taxon>Necator</taxon>
    </lineage>
</organism>
<name>A0ABR1E5B9_NECAM</name>
<keyword evidence="3 6" id="KW-0812">Transmembrane</keyword>
<feature type="transmembrane region" description="Helical" evidence="6">
    <location>
        <begin position="57"/>
        <end position="75"/>
    </location>
</feature>
<evidence type="ECO:0000256" key="2">
    <source>
        <dbReference type="ARBA" id="ARBA00006824"/>
    </source>
</evidence>
<dbReference type="Pfam" id="PF04117">
    <property type="entry name" value="Mpv17_PMP22"/>
    <property type="match status" value="1"/>
</dbReference>
<evidence type="ECO:0000313" key="8">
    <source>
        <dbReference type="Proteomes" id="UP001303046"/>
    </source>
</evidence>
<keyword evidence="5 6" id="KW-0472">Membrane</keyword>
<protein>
    <recommendedName>
        <fullName evidence="9">Mpv17 / PMP22 family protein</fullName>
    </recommendedName>
</protein>
<keyword evidence="8" id="KW-1185">Reference proteome</keyword>
<dbReference type="Proteomes" id="UP001303046">
    <property type="component" value="Unassembled WGS sequence"/>
</dbReference>
<evidence type="ECO:0000256" key="1">
    <source>
        <dbReference type="ARBA" id="ARBA00004141"/>
    </source>
</evidence>
<dbReference type="EMBL" id="JAVFWL010000005">
    <property type="protein sequence ID" value="KAK6757882.1"/>
    <property type="molecule type" value="Genomic_DNA"/>
</dbReference>
<reference evidence="7 8" key="1">
    <citation type="submission" date="2023-08" db="EMBL/GenBank/DDBJ databases">
        <title>A Necator americanus chromosomal reference genome.</title>
        <authorList>
            <person name="Ilik V."/>
            <person name="Petrzelkova K.J."/>
            <person name="Pardy F."/>
            <person name="Fuh T."/>
            <person name="Niatou-Singa F.S."/>
            <person name="Gouil Q."/>
            <person name="Baker L."/>
            <person name="Ritchie M.E."/>
            <person name="Jex A.R."/>
            <person name="Gazzola D."/>
            <person name="Li H."/>
            <person name="Toshio Fujiwara R."/>
            <person name="Zhan B."/>
            <person name="Aroian R.V."/>
            <person name="Pafco B."/>
            <person name="Schwarz E.M."/>
        </authorList>
    </citation>
    <scope>NUCLEOTIDE SEQUENCE [LARGE SCALE GENOMIC DNA]</scope>
    <source>
        <strain evidence="7 8">Aroian</strain>
        <tissue evidence="7">Whole animal</tissue>
    </source>
</reference>
<dbReference type="PANTHER" id="PTHR11266:SF8">
    <property type="entry name" value="MPV17-LIKE PROTEIN 2"/>
    <property type="match status" value="1"/>
</dbReference>
<dbReference type="PANTHER" id="PTHR11266">
    <property type="entry name" value="PEROXISOMAL MEMBRANE PROTEIN 2, PXMP2 MPV17"/>
    <property type="match status" value="1"/>
</dbReference>
<comment type="similarity">
    <text evidence="2 6">Belongs to the peroxisomal membrane protein PXMP2/4 family.</text>
</comment>
<evidence type="ECO:0000256" key="5">
    <source>
        <dbReference type="ARBA" id="ARBA00023136"/>
    </source>
</evidence>
<evidence type="ECO:0000256" key="6">
    <source>
        <dbReference type="RuleBase" id="RU363053"/>
    </source>
</evidence>
<evidence type="ECO:0000256" key="3">
    <source>
        <dbReference type="ARBA" id="ARBA00022692"/>
    </source>
</evidence>
<evidence type="ECO:0008006" key="9">
    <source>
        <dbReference type="Google" id="ProtNLM"/>
    </source>
</evidence>
<accession>A0ABR1E5B9</accession>
<dbReference type="InterPro" id="IPR007248">
    <property type="entry name" value="Mpv17_PMP22"/>
</dbReference>
<evidence type="ECO:0000256" key="4">
    <source>
        <dbReference type="ARBA" id="ARBA00022989"/>
    </source>
</evidence>
<evidence type="ECO:0000313" key="7">
    <source>
        <dbReference type="EMBL" id="KAK6757882.1"/>
    </source>
</evidence>